<evidence type="ECO:0000313" key="3">
    <source>
        <dbReference type="Proteomes" id="UP000476696"/>
    </source>
</evidence>
<feature type="domain" description="MaoC-like" evidence="1">
    <location>
        <begin position="8"/>
        <end position="45"/>
    </location>
</feature>
<keyword evidence="3" id="KW-1185">Reference proteome</keyword>
<dbReference type="Proteomes" id="UP000476696">
    <property type="component" value="Unassembled WGS sequence"/>
</dbReference>
<reference evidence="2 3" key="2">
    <citation type="submission" date="2020-03" db="EMBL/GenBank/DDBJ databases">
        <title>Rahnella aceri sp. nov., isoated from traditional Jeju Makgeolli.</title>
        <authorList>
            <person name="Kim I.S."/>
            <person name="Jeon D."/>
        </authorList>
    </citation>
    <scope>NUCLEOTIDE SEQUENCE [LARGE SCALE GENOMIC DNA]</scope>
    <source>
        <strain evidence="2 3">Lac-M11</strain>
    </source>
</reference>
<dbReference type="RefSeq" id="WP_165057083.1">
    <property type="nucleotide sequence ID" value="NZ_JAADJS010000001.1"/>
</dbReference>
<dbReference type="InterPro" id="IPR029069">
    <property type="entry name" value="HotDog_dom_sf"/>
</dbReference>
<gene>
    <name evidence="2" type="ORF">GW579_01305</name>
</gene>
<name>A0A6M2AZT2_9GAMM</name>
<accession>A0A6M2AZT2</accession>
<proteinExistence type="predicted"/>
<organism evidence="2 3">
    <name type="scientific">Rahnella contaminans</name>
    <dbReference type="NCBI Taxonomy" id="2703882"/>
    <lineage>
        <taxon>Bacteria</taxon>
        <taxon>Pseudomonadati</taxon>
        <taxon>Pseudomonadota</taxon>
        <taxon>Gammaproteobacteria</taxon>
        <taxon>Enterobacterales</taxon>
        <taxon>Yersiniaceae</taxon>
        <taxon>Rahnella</taxon>
    </lineage>
</organism>
<evidence type="ECO:0000259" key="1">
    <source>
        <dbReference type="Pfam" id="PF01575"/>
    </source>
</evidence>
<dbReference type="Pfam" id="PF01575">
    <property type="entry name" value="MaoC_dehydratas"/>
    <property type="match status" value="1"/>
</dbReference>
<comment type="caution">
    <text evidence="2">The sequence shown here is derived from an EMBL/GenBank/DDBJ whole genome shotgun (WGS) entry which is preliminary data.</text>
</comment>
<evidence type="ECO:0000313" key="2">
    <source>
        <dbReference type="EMBL" id="NGX85721.1"/>
    </source>
</evidence>
<dbReference type="AlphaFoldDB" id="A0A6M2AZT2"/>
<dbReference type="EMBL" id="JAADJS010000001">
    <property type="protein sequence ID" value="NGX85721.1"/>
    <property type="molecule type" value="Genomic_DNA"/>
</dbReference>
<dbReference type="InterPro" id="IPR002539">
    <property type="entry name" value="MaoC-like_dom"/>
</dbReference>
<sequence>MSFIYSLRDAETWAKFSGDYNPIHFDHVEAKRLGLDGLCVHGMRAMLDIKTALSARMENDASGADGFSFVSRLREPVLCDEPYQLALSETVRRGRMQISGNLLGKEASAQASISSKLTGTGGVNLAPVTQTFSLSAQTLRSFYQDFPHGGKPVAVWNFMDAVLFRQLVQSSGTLDTVRSILPEVRATCLSEVFSQVQVVQTHHETRFSRSLLAAGTETACCEAFDYAVLPTLVTGDKHSGLILLASLQAWRGEEPRMTVTVTLKTGPLTA</sequence>
<dbReference type="SUPFAM" id="SSF54637">
    <property type="entry name" value="Thioesterase/thiol ester dehydrase-isomerase"/>
    <property type="match status" value="1"/>
</dbReference>
<reference evidence="2 3" key="1">
    <citation type="submission" date="2020-01" db="EMBL/GenBank/DDBJ databases">
        <authorList>
            <person name="Lee S.D."/>
        </authorList>
    </citation>
    <scope>NUCLEOTIDE SEQUENCE [LARGE SCALE GENOMIC DNA]</scope>
    <source>
        <strain evidence="2 3">Lac-M11</strain>
    </source>
</reference>
<dbReference type="Gene3D" id="3.10.129.10">
    <property type="entry name" value="Hotdog Thioesterase"/>
    <property type="match status" value="1"/>
</dbReference>
<protein>
    <recommendedName>
        <fullName evidence="1">MaoC-like domain-containing protein</fullName>
    </recommendedName>
</protein>